<reference evidence="3" key="1">
    <citation type="submission" date="2018-12" db="EMBL/GenBank/DDBJ databases">
        <title>Complete genome sequence of Roseovarius sp. MME-070.</title>
        <authorList>
            <person name="Nam Y.-D."/>
            <person name="Kang J."/>
            <person name="Chung W.-H."/>
            <person name="Park Y.S."/>
        </authorList>
    </citation>
    <scope>NUCLEOTIDE SEQUENCE [LARGE SCALE GENOMIC DNA]</scope>
    <source>
        <strain evidence="3">MME-070</strain>
    </source>
</reference>
<gene>
    <name evidence="2" type="ORF">EI983_09150</name>
</gene>
<accession>A0A6I6IRD1</accession>
<protein>
    <recommendedName>
        <fullName evidence="4">Lipoprotein</fullName>
    </recommendedName>
</protein>
<evidence type="ECO:0000313" key="3">
    <source>
        <dbReference type="Proteomes" id="UP000428330"/>
    </source>
</evidence>
<dbReference type="OrthoDB" id="7274329at2"/>
<keyword evidence="1" id="KW-0812">Transmembrane</keyword>
<organism evidence="2 3">
    <name type="scientific">Roseovarius faecimaris</name>
    <dbReference type="NCBI Taxonomy" id="2494550"/>
    <lineage>
        <taxon>Bacteria</taxon>
        <taxon>Pseudomonadati</taxon>
        <taxon>Pseudomonadota</taxon>
        <taxon>Alphaproteobacteria</taxon>
        <taxon>Rhodobacterales</taxon>
        <taxon>Roseobacteraceae</taxon>
        <taxon>Roseovarius</taxon>
    </lineage>
</organism>
<dbReference type="EMBL" id="CP034348">
    <property type="protein sequence ID" value="QGX98441.1"/>
    <property type="molecule type" value="Genomic_DNA"/>
</dbReference>
<dbReference type="AlphaFoldDB" id="A0A6I6IRD1"/>
<proteinExistence type="predicted"/>
<dbReference type="PROSITE" id="PS51257">
    <property type="entry name" value="PROKAR_LIPOPROTEIN"/>
    <property type="match status" value="1"/>
</dbReference>
<sequence length="167" mass="18239">MKGGPSPMGATMLYRVMGVLGLSVLAGCTSLSLFYKEGTPVQRLNADLGACKQKGFETIPVDQDTRFIPGSETPRTFCDANGYCQTVWVQITPDRIETYDANEGLREDFVEACMAQRGYQPVRLPACNDAVVRETTLSPTRVLPPLSAQSCAIRLKTGQYQIVTPPD</sequence>
<evidence type="ECO:0000313" key="2">
    <source>
        <dbReference type="EMBL" id="QGX98441.1"/>
    </source>
</evidence>
<dbReference type="Proteomes" id="UP000428330">
    <property type="component" value="Chromosome"/>
</dbReference>
<evidence type="ECO:0000256" key="1">
    <source>
        <dbReference type="SAM" id="Phobius"/>
    </source>
</evidence>
<feature type="transmembrane region" description="Helical" evidence="1">
    <location>
        <begin position="12"/>
        <end position="35"/>
    </location>
</feature>
<keyword evidence="1" id="KW-0472">Membrane</keyword>
<name>A0A6I6IRD1_9RHOB</name>
<keyword evidence="3" id="KW-1185">Reference proteome</keyword>
<evidence type="ECO:0008006" key="4">
    <source>
        <dbReference type="Google" id="ProtNLM"/>
    </source>
</evidence>
<dbReference type="KEGG" id="rom:EI983_09150"/>
<keyword evidence="1" id="KW-1133">Transmembrane helix</keyword>